<keyword evidence="2" id="KW-0547">Nucleotide-binding</keyword>
<dbReference type="Proteomes" id="UP000694886">
    <property type="component" value="Chromosome 10"/>
</dbReference>
<accession>A0AB32UMP1</accession>
<dbReference type="Gramene" id="Tc10v2_t011890.1">
    <property type="protein sequence ID" value="Tc10v2_p011890.1"/>
    <property type="gene ID" value="Tc10v2_g011890"/>
</dbReference>
<keyword evidence="1" id="KW-0677">Repeat</keyword>
<sequence>MKWEMILRTIHTVLGDAEEKKMKNQAVKVWLADLQDLAYDVDDILDEFATEALGRKLMKEHQASTSKAEKFLTSLHPSSIMFNNKMMYKIKEITGRLQDLATPKSNLQLSEIDVGRPKPAERLPSTSLVNEATVRGRDNDKEAILDLLLRDGGIHAGVSVIRIVGMGGIGKTTLAQLVYNESSIRDHFDFKAWVCVSDEFDVIKITKTILESITSQSSNTNDLNLLQVRLKEQLSSKKFLLVLDDVWNENYDDWTKLRSPFDAGIPGSKIIITTCSFNVSFIMGTVTDYSLQIVSNDDSLYTLAHHALERGDFTGHPD</sequence>
<evidence type="ECO:0000256" key="3">
    <source>
        <dbReference type="ARBA" id="ARBA00022821"/>
    </source>
</evidence>
<protein>
    <submittedName>
        <fullName evidence="8">Disease resistance RPP13-like protein 1</fullName>
    </submittedName>
</protein>
<dbReference type="Pfam" id="PF18052">
    <property type="entry name" value="Rx_N"/>
    <property type="match status" value="1"/>
</dbReference>
<proteinExistence type="predicted"/>
<evidence type="ECO:0000256" key="1">
    <source>
        <dbReference type="ARBA" id="ARBA00022737"/>
    </source>
</evidence>
<evidence type="ECO:0000259" key="6">
    <source>
        <dbReference type="Pfam" id="PF18052"/>
    </source>
</evidence>
<dbReference type="Gene3D" id="3.40.50.300">
    <property type="entry name" value="P-loop containing nucleotide triphosphate hydrolases"/>
    <property type="match status" value="1"/>
</dbReference>
<evidence type="ECO:0000259" key="5">
    <source>
        <dbReference type="Pfam" id="PF00931"/>
    </source>
</evidence>
<dbReference type="InterPro" id="IPR041118">
    <property type="entry name" value="Rx_N"/>
</dbReference>
<keyword evidence="3" id="KW-0611">Plant defense</keyword>
<dbReference type="InterPro" id="IPR027417">
    <property type="entry name" value="P-loop_NTPase"/>
</dbReference>
<evidence type="ECO:0000313" key="7">
    <source>
        <dbReference type="Proteomes" id="UP000694886"/>
    </source>
</evidence>
<reference evidence="7" key="1">
    <citation type="journal article" date="1997" name="Nucleic Acids Res.">
        <title>tRNAscan-SE: a program for improved detection of transfer RNA genes in genomic sequence.</title>
        <authorList>
            <person name="Lowe T.M."/>
            <person name="Eddy S.R."/>
        </authorList>
    </citation>
    <scope>NUCLEOTIDE SEQUENCE [LARGE SCALE GENOMIC DNA]</scope>
    <source>
        <strain evidence="7">r\B97-61/B2</strain>
    </source>
</reference>
<gene>
    <name evidence="8" type="primary">LOC18587182</name>
</gene>
<evidence type="ECO:0000313" key="8">
    <source>
        <dbReference type="RefSeq" id="XP_007010940.2"/>
    </source>
</evidence>
<feature type="domain" description="NB-ARC" evidence="5">
    <location>
        <begin position="138"/>
        <end position="306"/>
    </location>
</feature>
<dbReference type="GO" id="GO:0005524">
    <property type="term" value="F:ATP binding"/>
    <property type="evidence" value="ECO:0007669"/>
    <property type="project" value="UniProtKB-KW"/>
</dbReference>
<name>A0AB32UMP1_THECC</name>
<organism evidence="7 8">
    <name type="scientific">Theobroma cacao</name>
    <name type="common">Cacao</name>
    <name type="synonym">Cocoa</name>
    <dbReference type="NCBI Taxonomy" id="3641"/>
    <lineage>
        <taxon>Eukaryota</taxon>
        <taxon>Viridiplantae</taxon>
        <taxon>Streptophyta</taxon>
        <taxon>Embryophyta</taxon>
        <taxon>Tracheophyta</taxon>
        <taxon>Spermatophyta</taxon>
        <taxon>Magnoliopsida</taxon>
        <taxon>eudicotyledons</taxon>
        <taxon>Gunneridae</taxon>
        <taxon>Pentapetalae</taxon>
        <taxon>rosids</taxon>
        <taxon>malvids</taxon>
        <taxon>Malvales</taxon>
        <taxon>Malvaceae</taxon>
        <taxon>Byttnerioideae</taxon>
        <taxon>Theobroma</taxon>
    </lineage>
</organism>
<dbReference type="AlphaFoldDB" id="A0AB32UMP1"/>
<dbReference type="KEGG" id="tcc:18587182"/>
<dbReference type="Pfam" id="PF00931">
    <property type="entry name" value="NB-ARC"/>
    <property type="match status" value="1"/>
</dbReference>
<evidence type="ECO:0000256" key="4">
    <source>
        <dbReference type="ARBA" id="ARBA00022840"/>
    </source>
</evidence>
<evidence type="ECO:0000256" key="2">
    <source>
        <dbReference type="ARBA" id="ARBA00022741"/>
    </source>
</evidence>
<dbReference type="PANTHER" id="PTHR36766:SF51">
    <property type="entry name" value="DISEASE RESISTANCE RPP13-LIKE PROTEIN 1"/>
    <property type="match status" value="1"/>
</dbReference>
<dbReference type="GO" id="GO:0006952">
    <property type="term" value="P:defense response"/>
    <property type="evidence" value="ECO:0007669"/>
    <property type="project" value="UniProtKB-KW"/>
</dbReference>
<dbReference type="PRINTS" id="PR00364">
    <property type="entry name" value="DISEASERSIST"/>
</dbReference>
<feature type="domain" description="Disease resistance N-terminal" evidence="6">
    <location>
        <begin position="2"/>
        <end position="62"/>
    </location>
</feature>
<dbReference type="FunFam" id="3.40.50.300:FF:001091">
    <property type="entry name" value="Probable disease resistance protein At1g61300"/>
    <property type="match status" value="1"/>
</dbReference>
<reference evidence="8" key="2">
    <citation type="submission" date="2025-08" db="UniProtKB">
        <authorList>
            <consortium name="RefSeq"/>
        </authorList>
    </citation>
    <scope>IDENTIFICATION</scope>
</reference>
<dbReference type="Gene3D" id="1.20.5.4130">
    <property type="match status" value="1"/>
</dbReference>
<dbReference type="SUPFAM" id="SSF52540">
    <property type="entry name" value="P-loop containing nucleoside triphosphate hydrolases"/>
    <property type="match status" value="1"/>
</dbReference>
<keyword evidence="4" id="KW-0067">ATP-binding</keyword>
<dbReference type="PANTHER" id="PTHR36766">
    <property type="entry name" value="PLANT BROAD-SPECTRUM MILDEW RESISTANCE PROTEIN RPW8"/>
    <property type="match status" value="1"/>
</dbReference>
<dbReference type="RefSeq" id="XP_007010940.2">
    <property type="nucleotide sequence ID" value="XM_007010878.2"/>
</dbReference>
<dbReference type="GO" id="GO:0043531">
    <property type="term" value="F:ADP binding"/>
    <property type="evidence" value="ECO:0007669"/>
    <property type="project" value="InterPro"/>
</dbReference>
<dbReference type="InterPro" id="IPR002182">
    <property type="entry name" value="NB-ARC"/>
</dbReference>
<dbReference type="GeneID" id="18587182"/>